<organism evidence="7 8">
    <name type="scientific">Coprinopsis cinerea (strain Okayama-7 / 130 / ATCC MYA-4618 / FGSC 9003)</name>
    <name type="common">Inky cap fungus</name>
    <name type="synonym">Hormographiella aspergillata</name>
    <dbReference type="NCBI Taxonomy" id="240176"/>
    <lineage>
        <taxon>Eukaryota</taxon>
        <taxon>Fungi</taxon>
        <taxon>Dikarya</taxon>
        <taxon>Basidiomycota</taxon>
        <taxon>Agaricomycotina</taxon>
        <taxon>Agaricomycetes</taxon>
        <taxon>Agaricomycetidae</taxon>
        <taxon>Agaricales</taxon>
        <taxon>Agaricineae</taxon>
        <taxon>Psathyrellaceae</taxon>
        <taxon>Coprinopsis</taxon>
    </lineage>
</organism>
<dbReference type="InParanoid" id="A8NHA2"/>
<keyword evidence="8" id="KW-1185">Reference proteome</keyword>
<reference evidence="7 8" key="1">
    <citation type="journal article" date="2010" name="Proc. Natl. Acad. Sci. U.S.A.">
        <title>Insights into evolution of multicellular fungi from the assembled chromosomes of the mushroom Coprinopsis cinerea (Coprinus cinereus).</title>
        <authorList>
            <person name="Stajich J.E."/>
            <person name="Wilke S.K."/>
            <person name="Ahren D."/>
            <person name="Au C.H."/>
            <person name="Birren B.W."/>
            <person name="Borodovsky M."/>
            <person name="Burns C."/>
            <person name="Canback B."/>
            <person name="Casselton L.A."/>
            <person name="Cheng C.K."/>
            <person name="Deng J."/>
            <person name="Dietrich F.S."/>
            <person name="Fargo D.C."/>
            <person name="Farman M.L."/>
            <person name="Gathman A.C."/>
            <person name="Goldberg J."/>
            <person name="Guigo R."/>
            <person name="Hoegger P.J."/>
            <person name="Hooker J.B."/>
            <person name="Huggins A."/>
            <person name="James T.Y."/>
            <person name="Kamada T."/>
            <person name="Kilaru S."/>
            <person name="Kodira C."/>
            <person name="Kues U."/>
            <person name="Kupfer D."/>
            <person name="Kwan H.S."/>
            <person name="Lomsadze A."/>
            <person name="Li W."/>
            <person name="Lilly W.W."/>
            <person name="Ma L.J."/>
            <person name="Mackey A.J."/>
            <person name="Manning G."/>
            <person name="Martin F."/>
            <person name="Muraguchi H."/>
            <person name="Natvig D.O."/>
            <person name="Palmerini H."/>
            <person name="Ramesh M.A."/>
            <person name="Rehmeyer C.J."/>
            <person name="Roe B.A."/>
            <person name="Shenoy N."/>
            <person name="Stanke M."/>
            <person name="Ter-Hovhannisyan V."/>
            <person name="Tunlid A."/>
            <person name="Velagapudi R."/>
            <person name="Vision T.J."/>
            <person name="Zeng Q."/>
            <person name="Zolan M.E."/>
            <person name="Pukkila P.J."/>
        </authorList>
    </citation>
    <scope>NUCLEOTIDE SEQUENCE [LARGE SCALE GENOMIC DNA]</scope>
    <source>
        <strain evidence="8">Okayama-7 / 130 / ATCC MYA-4618 / FGSC 9003</strain>
    </source>
</reference>
<evidence type="ECO:0000259" key="6">
    <source>
        <dbReference type="Pfam" id="PF23274"/>
    </source>
</evidence>
<comment type="subcellular location">
    <subcellularLocation>
        <location evidence="1">Golgi apparatus</location>
    </subcellularLocation>
</comment>
<dbReference type="RefSeq" id="XP_001833719.2">
    <property type="nucleotide sequence ID" value="XM_001833667.2"/>
</dbReference>
<name>A8NHA2_COPC7</name>
<dbReference type="KEGG" id="cci:CC1G_11504"/>
<dbReference type="Pfam" id="PF12584">
    <property type="entry name" value="TRAPPC10"/>
    <property type="match status" value="1"/>
</dbReference>
<dbReference type="GeneID" id="6010216"/>
<dbReference type="PANTHER" id="PTHR13251">
    <property type="entry name" value="EPILEPSY HOLOPROSENCEPHALY CANDIDATE 1/TMEM1"/>
    <property type="match status" value="1"/>
</dbReference>
<dbReference type="InterPro" id="IPR056913">
    <property type="entry name" value="TRAPPC10/Trs130_N"/>
</dbReference>
<dbReference type="PANTHER" id="PTHR13251:SF3">
    <property type="entry name" value="TRAFFICKING PROTEIN PARTICLE COMPLEX SUBUNIT 10"/>
    <property type="match status" value="1"/>
</dbReference>
<dbReference type="InterPro" id="IPR045126">
    <property type="entry name" value="TRAPPC10/Trs130"/>
</dbReference>
<proteinExistence type="predicted"/>
<evidence type="ECO:0000256" key="2">
    <source>
        <dbReference type="ARBA" id="ARBA00022448"/>
    </source>
</evidence>
<dbReference type="AlphaFoldDB" id="A8NHA2"/>
<feature type="domain" description="TRAPPC10/Trs130 C-terminal" evidence="4">
    <location>
        <begin position="992"/>
        <end position="1155"/>
    </location>
</feature>
<evidence type="ECO:0000259" key="5">
    <source>
        <dbReference type="Pfam" id="PF23036"/>
    </source>
</evidence>
<evidence type="ECO:0000313" key="7">
    <source>
        <dbReference type="EMBL" id="EAU88081.2"/>
    </source>
</evidence>
<evidence type="ECO:0000313" key="8">
    <source>
        <dbReference type="Proteomes" id="UP000001861"/>
    </source>
</evidence>
<dbReference type="VEuPathDB" id="FungiDB:CC1G_11504"/>
<evidence type="ECO:0000259" key="4">
    <source>
        <dbReference type="Pfam" id="PF12584"/>
    </source>
</evidence>
<dbReference type="Pfam" id="PF23274">
    <property type="entry name" value="DUF7077"/>
    <property type="match status" value="1"/>
</dbReference>
<dbReference type="InterPro" id="IPR022233">
    <property type="entry name" value="TRAPPC10/Trs130_C"/>
</dbReference>
<sequence>MAPDQHVLVSYSAPKNLLGSQKWNIFFESMVSQFPLQNVHWRSSFRNQTLRTIPSLNVKFVALDSVRDELASQIPTTVLEKPIIHLFVVHCEDHDSTQYNAFKKEIKEWNETIMQKKSNERVILQIVTPDSAKQSRGGLFAGSVLEKLKAEFNTDKRNRCAQLSYSPAVENRLLWGEFHNIMKECMGYALDQALSVRFEIVKRSEGQQQMPGWNFCTFFLLKESLAMSYEGISVFDEALQQYDDLEKSFLQVIQERNMSWFGNLINPSAGDDSTPLLSPRPSSKKAFRDLILSNEISVFELRIYILSRQCQIMAKMGQVDEVPRKVASFLGTFSKTLKQVQNLLPKFFIQSWVYSASDDAIKQCEIWQEKFPTKNTKRLEAGVGELRDMARTQLDIIGIDLDYLPKRPPFSMSLPGNEYQYPPGHSEGEITNTQLLEALQDKDVFYDLYISHTNEAIVMYSKAGRSRFAVKLHGCLAALDLHRGNLERALDTYSNLASHYAPHTWVAMESYMFSRALDTHKTLNKPQDTEWIHRILSFLKAYVENAGAETLLPCEDNRSYVAEFVNEMKNAASNLENDIRYPDHPALSVQIAKKAILAPDKDGSILDVTIHNDLPCAFPADEIVVTLSGRDFERFQFTTSIETLPPGKSKVSLLCPNPAAGTFFVESSEIRAAKLLLQYPQRKGTPTHQIVRVETDPLALSVRVFHVPAVELGKPFSVSFRIWTGRNSIQTLNLRISAPSTTFHYWEASLDGENDEFAFETNKSGIKLENLGKDTTKVEVEVDYVTTEEPQVERTMRFSSNISPSLPISVRVQDWFRDTRLISTFSVKSTTHQYIRVAEANLKVPDGVDNIKVVPCNIRKGTITVTPNENANFLFALDSMTGPVSEQLFFHIKYRLLREEVGSIVEEEVRAALDEASKSQDLRPLIVDTLIELLENDPSWVSLYNITGEIELPDPSNKAGEVGEMIPLALERLRRHRHPQTPQGIWRELRLPVDVPVKDIVATASINILSTPFSAKQGPGAPLSLYAGQPINAELVIRTTLRWGSDDESARRHVLNYHIEDMTREWLIGGIKQGDFIAEVLLYSRLGKNTMLTTLQNNGKFTLPLTLMALHHGEFGLPKVHVQPRVNWRDITVASQAPPNVETYQEHGAVKVLVLPRGGRSTFVVAMGSADST</sequence>
<dbReference type="HOGENOM" id="CLU_004654_0_0_1"/>
<keyword evidence="2" id="KW-0813">Transport</keyword>
<evidence type="ECO:0000256" key="3">
    <source>
        <dbReference type="ARBA" id="ARBA00023034"/>
    </source>
</evidence>
<dbReference type="InterPro" id="IPR055505">
    <property type="entry name" value="DUF7077"/>
</dbReference>
<feature type="domain" description="DUF7077" evidence="6">
    <location>
        <begin position="699"/>
        <end position="789"/>
    </location>
</feature>
<protein>
    <recommendedName>
        <fullName evidence="9">Trafficking protein particle complex subunit 10</fullName>
    </recommendedName>
</protein>
<dbReference type="OMA" id="YEIHANP"/>
<dbReference type="GO" id="GO:0034498">
    <property type="term" value="P:early endosome to Golgi transport"/>
    <property type="evidence" value="ECO:0007669"/>
    <property type="project" value="TreeGrafter"/>
</dbReference>
<dbReference type="STRING" id="240176.A8NHA2"/>
<evidence type="ECO:0000256" key="1">
    <source>
        <dbReference type="ARBA" id="ARBA00004555"/>
    </source>
</evidence>
<dbReference type="GO" id="GO:0005829">
    <property type="term" value="C:cytosol"/>
    <property type="evidence" value="ECO:0007669"/>
    <property type="project" value="GOC"/>
</dbReference>
<gene>
    <name evidence="7" type="ORF">CC1G_11504</name>
</gene>
<dbReference type="Proteomes" id="UP000001861">
    <property type="component" value="Unassembled WGS sequence"/>
</dbReference>
<dbReference type="OrthoDB" id="10256906at2759"/>
<dbReference type="Pfam" id="PF23036">
    <property type="entry name" value="TRAPPC10_1st"/>
    <property type="match status" value="1"/>
</dbReference>
<feature type="domain" description="TRAPPC10/Trs130 N-terminal" evidence="5">
    <location>
        <begin position="21"/>
        <end position="322"/>
    </location>
</feature>
<evidence type="ECO:0008006" key="9">
    <source>
        <dbReference type="Google" id="ProtNLM"/>
    </source>
</evidence>
<keyword evidence="3" id="KW-0333">Golgi apparatus</keyword>
<comment type="caution">
    <text evidence="7">The sequence shown here is derived from an EMBL/GenBank/DDBJ whole genome shotgun (WGS) entry which is preliminary data.</text>
</comment>
<dbReference type="GO" id="GO:0006891">
    <property type="term" value="P:intra-Golgi vesicle-mediated transport"/>
    <property type="evidence" value="ECO:0007669"/>
    <property type="project" value="TreeGrafter"/>
</dbReference>
<dbReference type="GO" id="GO:1990071">
    <property type="term" value="C:TRAPPII protein complex"/>
    <property type="evidence" value="ECO:0007669"/>
    <property type="project" value="InterPro"/>
</dbReference>
<dbReference type="EMBL" id="AACS02000002">
    <property type="protein sequence ID" value="EAU88081.2"/>
    <property type="molecule type" value="Genomic_DNA"/>
</dbReference>
<dbReference type="eggNOG" id="KOG1931">
    <property type="taxonomic scope" value="Eukaryota"/>
</dbReference>
<accession>A8NHA2</accession>